<dbReference type="AlphaFoldDB" id="A0A4Q7ZGW5"/>
<keyword evidence="5" id="KW-0456">Lyase</keyword>
<evidence type="ECO:0000256" key="4">
    <source>
        <dbReference type="ARBA" id="ARBA00021735"/>
    </source>
</evidence>
<proteinExistence type="inferred from homology"/>
<dbReference type="EMBL" id="SHKY01000001">
    <property type="protein sequence ID" value="RZU50008.1"/>
    <property type="molecule type" value="Genomic_DNA"/>
</dbReference>
<name>A0A4Q7ZGW5_9ACTN</name>
<dbReference type="Proteomes" id="UP000292564">
    <property type="component" value="Unassembled WGS sequence"/>
</dbReference>
<dbReference type="SUPFAM" id="SSF55248">
    <property type="entry name" value="PCD-like"/>
    <property type="match status" value="1"/>
</dbReference>
<evidence type="ECO:0000256" key="5">
    <source>
        <dbReference type="ARBA" id="ARBA00023239"/>
    </source>
</evidence>
<sequence>MVMGMEELLDADSVRSAVAVLDGWEGSPDAIVRTVGLRSFPAAIAVVDRVAVVAEEMDHHPDIDIRWRTLTFRCSTHAAGGVTTRDIALANRIDRILADAS</sequence>
<evidence type="ECO:0000313" key="6">
    <source>
        <dbReference type="EMBL" id="RZU50008.1"/>
    </source>
</evidence>
<organism evidence="6 7">
    <name type="scientific">Krasilnikovia cinnamomea</name>
    <dbReference type="NCBI Taxonomy" id="349313"/>
    <lineage>
        <taxon>Bacteria</taxon>
        <taxon>Bacillati</taxon>
        <taxon>Actinomycetota</taxon>
        <taxon>Actinomycetes</taxon>
        <taxon>Micromonosporales</taxon>
        <taxon>Micromonosporaceae</taxon>
        <taxon>Krasilnikovia</taxon>
    </lineage>
</organism>
<accession>A0A4Q7ZGW5</accession>
<comment type="catalytic activity">
    <reaction evidence="1">
        <text>(4aS,6R)-4a-hydroxy-L-erythro-5,6,7,8-tetrahydrobiopterin = (6R)-L-erythro-6,7-dihydrobiopterin + H2O</text>
        <dbReference type="Rhea" id="RHEA:11920"/>
        <dbReference type="ChEBI" id="CHEBI:15377"/>
        <dbReference type="ChEBI" id="CHEBI:15642"/>
        <dbReference type="ChEBI" id="CHEBI:43120"/>
        <dbReference type="EC" id="4.2.1.96"/>
    </reaction>
</comment>
<evidence type="ECO:0000313" key="7">
    <source>
        <dbReference type="Proteomes" id="UP000292564"/>
    </source>
</evidence>
<dbReference type="PANTHER" id="PTHR12599:SF0">
    <property type="entry name" value="PTERIN-4-ALPHA-CARBINOLAMINE DEHYDRATASE"/>
    <property type="match status" value="1"/>
</dbReference>
<protein>
    <recommendedName>
        <fullName evidence="4">Putative pterin-4-alpha-carbinolamine dehydratase</fullName>
        <ecNumber evidence="3">4.2.1.96</ecNumber>
    </recommendedName>
</protein>
<gene>
    <name evidence="6" type="ORF">EV385_1767</name>
</gene>
<dbReference type="InterPro" id="IPR001533">
    <property type="entry name" value="Pterin_deHydtase"/>
</dbReference>
<dbReference type="PANTHER" id="PTHR12599">
    <property type="entry name" value="PTERIN-4-ALPHA-CARBINOLAMINE DEHYDRATASE"/>
    <property type="match status" value="1"/>
</dbReference>
<dbReference type="NCBIfam" id="NF002017">
    <property type="entry name" value="PRK00823.1-2"/>
    <property type="match status" value="1"/>
</dbReference>
<dbReference type="GO" id="GO:0008124">
    <property type="term" value="F:4-alpha-hydroxytetrahydrobiopterin dehydratase activity"/>
    <property type="evidence" value="ECO:0007669"/>
    <property type="project" value="UniProtKB-EC"/>
</dbReference>
<dbReference type="Pfam" id="PF01329">
    <property type="entry name" value="Pterin_4a"/>
    <property type="match status" value="1"/>
</dbReference>
<dbReference type="Gene3D" id="3.30.1360.20">
    <property type="entry name" value="Transcriptional coactivator/pterin dehydratase"/>
    <property type="match status" value="1"/>
</dbReference>
<dbReference type="GO" id="GO:0006729">
    <property type="term" value="P:tetrahydrobiopterin biosynthetic process"/>
    <property type="evidence" value="ECO:0007669"/>
    <property type="project" value="InterPro"/>
</dbReference>
<evidence type="ECO:0000256" key="2">
    <source>
        <dbReference type="ARBA" id="ARBA00006472"/>
    </source>
</evidence>
<dbReference type="CDD" id="cd00488">
    <property type="entry name" value="PCD_DCoH"/>
    <property type="match status" value="1"/>
</dbReference>
<evidence type="ECO:0000256" key="1">
    <source>
        <dbReference type="ARBA" id="ARBA00001554"/>
    </source>
</evidence>
<evidence type="ECO:0000256" key="3">
    <source>
        <dbReference type="ARBA" id="ARBA00013252"/>
    </source>
</evidence>
<keyword evidence="7" id="KW-1185">Reference proteome</keyword>
<comment type="similarity">
    <text evidence="2">Belongs to the pterin-4-alpha-carbinolamine dehydratase family.</text>
</comment>
<dbReference type="EC" id="4.2.1.96" evidence="3"/>
<reference evidence="6 7" key="1">
    <citation type="submission" date="2019-02" db="EMBL/GenBank/DDBJ databases">
        <title>Sequencing the genomes of 1000 actinobacteria strains.</title>
        <authorList>
            <person name="Klenk H.-P."/>
        </authorList>
    </citation>
    <scope>NUCLEOTIDE SEQUENCE [LARGE SCALE GENOMIC DNA]</scope>
    <source>
        <strain evidence="6 7">DSM 45162</strain>
    </source>
</reference>
<dbReference type="InterPro" id="IPR036428">
    <property type="entry name" value="PCD_sf"/>
</dbReference>
<comment type="caution">
    <text evidence="6">The sequence shown here is derived from an EMBL/GenBank/DDBJ whole genome shotgun (WGS) entry which is preliminary data.</text>
</comment>